<gene>
    <name evidence="1" type="ORF">ACFOEI_16185</name>
</gene>
<protein>
    <submittedName>
        <fullName evidence="1">YrbL family protein</fullName>
    </submittedName>
</protein>
<evidence type="ECO:0000313" key="1">
    <source>
        <dbReference type="EMBL" id="MFC3293596.1"/>
    </source>
</evidence>
<dbReference type="Proteomes" id="UP001595640">
    <property type="component" value="Unassembled WGS sequence"/>
</dbReference>
<dbReference type="Pfam" id="PF10707">
    <property type="entry name" value="YrbL-PhoP_reg"/>
    <property type="match status" value="1"/>
</dbReference>
<organism evidence="1 2">
    <name type="scientific">Modicisalibacter luteus</name>
    <dbReference type="NCBI Taxonomy" id="453962"/>
    <lineage>
        <taxon>Bacteria</taxon>
        <taxon>Pseudomonadati</taxon>
        <taxon>Pseudomonadota</taxon>
        <taxon>Gammaproteobacteria</taxon>
        <taxon>Oceanospirillales</taxon>
        <taxon>Halomonadaceae</taxon>
        <taxon>Modicisalibacter</taxon>
    </lineage>
</organism>
<name>A0ABV7M3W7_9GAMM</name>
<sequence length="208" mass="24334">MKYQIPHYPESPRFELDDASLIGQGNKRNCHAHPGDPAHCIKVARYQERWEECQEQSIVEWHYLRFLKRRRIPLHHVADCYGWVTTTSGVGLDLELVRNDDGTPALTLRNAMQNGAVSMDSIHTMLSELKAWALRHAVVIADLNTDNLMVRWTEGIPHFVIIDGLGSRHPGWKFYLYQRCKWLARFKTRRQWERQEKALFETLARITA</sequence>
<dbReference type="RefSeq" id="WP_019017863.1">
    <property type="nucleotide sequence ID" value="NZ_BMXD01000001.1"/>
</dbReference>
<dbReference type="InterPro" id="IPR019647">
    <property type="entry name" value="PhoP_reg_network_YrbL"/>
</dbReference>
<accession>A0ABV7M3W7</accession>
<comment type="caution">
    <text evidence="1">The sequence shown here is derived from an EMBL/GenBank/DDBJ whole genome shotgun (WGS) entry which is preliminary data.</text>
</comment>
<reference evidence="2" key="1">
    <citation type="journal article" date="2019" name="Int. J. Syst. Evol. Microbiol.">
        <title>The Global Catalogue of Microorganisms (GCM) 10K type strain sequencing project: providing services to taxonomists for standard genome sequencing and annotation.</title>
        <authorList>
            <consortium name="The Broad Institute Genomics Platform"/>
            <consortium name="The Broad Institute Genome Sequencing Center for Infectious Disease"/>
            <person name="Wu L."/>
            <person name="Ma J."/>
        </authorList>
    </citation>
    <scope>NUCLEOTIDE SEQUENCE [LARGE SCALE GENOMIC DNA]</scope>
    <source>
        <strain evidence="2">KCTC 12847</strain>
    </source>
</reference>
<dbReference type="EMBL" id="JBHRUH010000031">
    <property type="protein sequence ID" value="MFC3293596.1"/>
    <property type="molecule type" value="Genomic_DNA"/>
</dbReference>
<evidence type="ECO:0000313" key="2">
    <source>
        <dbReference type="Proteomes" id="UP001595640"/>
    </source>
</evidence>
<proteinExistence type="predicted"/>
<keyword evidence="2" id="KW-1185">Reference proteome</keyword>